<dbReference type="Gene3D" id="3.40.50.720">
    <property type="entry name" value="NAD(P)-binding Rossmann-like Domain"/>
    <property type="match status" value="1"/>
</dbReference>
<dbReference type="PANTHER" id="PTHR43391:SF89">
    <property type="entry name" value="11-BETA-HYDROXYSTEROID DEHYDROGENASE 1A-RELATED"/>
    <property type="match status" value="1"/>
</dbReference>
<dbReference type="EMBL" id="JAMRDG010000001">
    <property type="protein sequence ID" value="KAJ3697260.1"/>
    <property type="molecule type" value="Genomic_DNA"/>
</dbReference>
<comment type="similarity">
    <text evidence="2 4">Belongs to the short-chain dehydrogenases/reductases (SDR) family.</text>
</comment>
<dbReference type="PRINTS" id="PR00080">
    <property type="entry name" value="SDRFAMILY"/>
</dbReference>
<keyword evidence="7" id="KW-1185">Reference proteome</keyword>
<name>A0AAD5ZG75_9POAL</name>
<dbReference type="AlphaFoldDB" id="A0AAD5ZG75"/>
<dbReference type="InterPro" id="IPR020904">
    <property type="entry name" value="Sc_DH/Rdtase_CS"/>
</dbReference>
<dbReference type="Proteomes" id="UP001210211">
    <property type="component" value="Unassembled WGS sequence"/>
</dbReference>
<evidence type="ECO:0000256" key="5">
    <source>
        <dbReference type="SAM" id="Phobius"/>
    </source>
</evidence>
<evidence type="ECO:0000256" key="2">
    <source>
        <dbReference type="ARBA" id="ARBA00006484"/>
    </source>
</evidence>
<evidence type="ECO:0000256" key="4">
    <source>
        <dbReference type="RuleBase" id="RU000363"/>
    </source>
</evidence>
<dbReference type="PANTHER" id="PTHR43391">
    <property type="entry name" value="RETINOL DEHYDROGENASE-RELATED"/>
    <property type="match status" value="1"/>
</dbReference>
<organism evidence="6 7">
    <name type="scientific">Rhynchospora tenuis</name>
    <dbReference type="NCBI Taxonomy" id="198213"/>
    <lineage>
        <taxon>Eukaryota</taxon>
        <taxon>Viridiplantae</taxon>
        <taxon>Streptophyta</taxon>
        <taxon>Embryophyta</taxon>
        <taxon>Tracheophyta</taxon>
        <taxon>Spermatophyta</taxon>
        <taxon>Magnoliopsida</taxon>
        <taxon>Liliopsida</taxon>
        <taxon>Poales</taxon>
        <taxon>Cyperaceae</taxon>
        <taxon>Cyperoideae</taxon>
        <taxon>Rhynchosporeae</taxon>
        <taxon>Rhynchospora</taxon>
    </lineage>
</organism>
<dbReference type="SUPFAM" id="SSF51735">
    <property type="entry name" value="NAD(P)-binding Rossmann-fold domains"/>
    <property type="match status" value="1"/>
</dbReference>
<dbReference type="Pfam" id="PF00106">
    <property type="entry name" value="adh_short"/>
    <property type="match status" value="1"/>
</dbReference>
<keyword evidence="5" id="KW-0472">Membrane</keyword>
<protein>
    <submittedName>
        <fullName evidence="6">Uncharacterized protein</fullName>
    </submittedName>
</protein>
<accession>A0AAD5ZG75</accession>
<evidence type="ECO:0000313" key="7">
    <source>
        <dbReference type="Proteomes" id="UP001210211"/>
    </source>
</evidence>
<gene>
    <name evidence="6" type="ORF">LUZ61_000965</name>
</gene>
<reference evidence="6 7" key="1">
    <citation type="journal article" date="2022" name="Cell">
        <title>Repeat-based holocentromeres influence genome architecture and karyotype evolution.</title>
        <authorList>
            <person name="Hofstatter P.G."/>
            <person name="Thangavel G."/>
            <person name="Lux T."/>
            <person name="Neumann P."/>
            <person name="Vondrak T."/>
            <person name="Novak P."/>
            <person name="Zhang M."/>
            <person name="Costa L."/>
            <person name="Castellani M."/>
            <person name="Scott A."/>
            <person name="Toegelov H."/>
            <person name="Fuchs J."/>
            <person name="Mata-Sucre Y."/>
            <person name="Dias Y."/>
            <person name="Vanzela A.L.L."/>
            <person name="Huettel B."/>
            <person name="Almeida C.C.S."/>
            <person name="Simkova H."/>
            <person name="Souza G."/>
            <person name="Pedrosa-Harand A."/>
            <person name="Macas J."/>
            <person name="Mayer K.F.X."/>
            <person name="Houben A."/>
            <person name="Marques A."/>
        </authorList>
    </citation>
    <scope>NUCLEOTIDE SEQUENCE [LARGE SCALE GENOMIC DNA]</scope>
    <source>
        <strain evidence="6">RhyTen1mFocal</strain>
    </source>
</reference>
<comment type="caution">
    <text evidence="6">The sequence shown here is derived from an EMBL/GenBank/DDBJ whole genome shotgun (WGS) entry which is preliminary data.</text>
</comment>
<evidence type="ECO:0000313" key="6">
    <source>
        <dbReference type="EMBL" id="KAJ3697260.1"/>
    </source>
</evidence>
<evidence type="ECO:0000256" key="3">
    <source>
        <dbReference type="ARBA" id="ARBA00023002"/>
    </source>
</evidence>
<sequence>MLNGILSVLLHVSITLFLLVYLPLSLLVRLLWWVFVRPFKKEDLRGKVVVITGASSGIGEKLAYEYAKRGANMVLVARREQALKNVATVALDIGAPDVLVVPADISDPEEAKRVIEATISHFGQLNHLVCNAGVWSSCFFEEITNITAFTKVMDVNFWGAVYPAYYALPYLKASRGNIIVTSSVAGQVPTARMSFYNASKAAVTSFYESVRAEFGKDIKVTILTPGYVESELTKGKALQKGGEICVNEEARDVQVGPVPVGQAEKLAEIAIDSACRGETYVTWPSFYRPFGIVACLAPEVINYVSRIMYVNSNSKWILEAIGGKKYLYPASIRAPNIKLEEVKEHSMTLLSVYLTANTVEYRYIIFFFPDLHVTFSILFTGDYNRAISDTPHVKELSYIMPVVHWVPTGQS</sequence>
<feature type="transmembrane region" description="Helical" evidence="5">
    <location>
        <begin position="12"/>
        <end position="35"/>
    </location>
</feature>
<dbReference type="GO" id="GO:0005829">
    <property type="term" value="C:cytosol"/>
    <property type="evidence" value="ECO:0007669"/>
    <property type="project" value="TreeGrafter"/>
</dbReference>
<dbReference type="InterPro" id="IPR036291">
    <property type="entry name" value="NAD(P)-bd_dom_sf"/>
</dbReference>
<dbReference type="PRINTS" id="PR00081">
    <property type="entry name" value="GDHRDH"/>
</dbReference>
<keyword evidence="5" id="KW-0812">Transmembrane</keyword>
<comment type="subcellular location">
    <subcellularLocation>
        <location evidence="1">Membrane</location>
        <topology evidence="1">Single-pass type II membrane protein</topology>
    </subcellularLocation>
</comment>
<evidence type="ECO:0000256" key="1">
    <source>
        <dbReference type="ARBA" id="ARBA00004606"/>
    </source>
</evidence>
<keyword evidence="3" id="KW-0560">Oxidoreductase</keyword>
<dbReference type="GO" id="GO:0016491">
    <property type="term" value="F:oxidoreductase activity"/>
    <property type="evidence" value="ECO:0007669"/>
    <property type="project" value="UniProtKB-KW"/>
</dbReference>
<dbReference type="GO" id="GO:0016020">
    <property type="term" value="C:membrane"/>
    <property type="evidence" value="ECO:0007669"/>
    <property type="project" value="UniProtKB-SubCell"/>
</dbReference>
<proteinExistence type="inferred from homology"/>
<keyword evidence="5" id="KW-1133">Transmembrane helix</keyword>
<dbReference type="InterPro" id="IPR002347">
    <property type="entry name" value="SDR_fam"/>
</dbReference>
<dbReference type="PROSITE" id="PS00061">
    <property type="entry name" value="ADH_SHORT"/>
    <property type="match status" value="1"/>
</dbReference>